<proteinExistence type="predicted"/>
<dbReference type="EMBL" id="KZ503373">
    <property type="protein sequence ID" value="PKU65250.1"/>
    <property type="molecule type" value="Genomic_DNA"/>
</dbReference>
<feature type="compositionally biased region" description="Acidic residues" evidence="1">
    <location>
        <begin position="70"/>
        <end position="80"/>
    </location>
</feature>
<feature type="region of interest" description="Disordered" evidence="1">
    <location>
        <begin position="99"/>
        <end position="133"/>
    </location>
</feature>
<organism evidence="2 3">
    <name type="scientific">Dendrobium catenatum</name>
    <dbReference type="NCBI Taxonomy" id="906689"/>
    <lineage>
        <taxon>Eukaryota</taxon>
        <taxon>Viridiplantae</taxon>
        <taxon>Streptophyta</taxon>
        <taxon>Embryophyta</taxon>
        <taxon>Tracheophyta</taxon>
        <taxon>Spermatophyta</taxon>
        <taxon>Magnoliopsida</taxon>
        <taxon>Liliopsida</taxon>
        <taxon>Asparagales</taxon>
        <taxon>Orchidaceae</taxon>
        <taxon>Epidendroideae</taxon>
        <taxon>Malaxideae</taxon>
        <taxon>Dendrobiinae</taxon>
        <taxon>Dendrobium</taxon>
    </lineage>
</organism>
<accession>A0A2I0VPB7</accession>
<reference evidence="2 3" key="1">
    <citation type="journal article" date="2016" name="Sci. Rep.">
        <title>The Dendrobium catenatum Lindl. genome sequence provides insights into polysaccharide synthase, floral development and adaptive evolution.</title>
        <authorList>
            <person name="Zhang G.Q."/>
            <person name="Xu Q."/>
            <person name="Bian C."/>
            <person name="Tsai W.C."/>
            <person name="Yeh C.M."/>
            <person name="Liu K.W."/>
            <person name="Yoshida K."/>
            <person name="Zhang L.S."/>
            <person name="Chang S.B."/>
            <person name="Chen F."/>
            <person name="Shi Y."/>
            <person name="Su Y.Y."/>
            <person name="Zhang Y.Q."/>
            <person name="Chen L.J."/>
            <person name="Yin Y."/>
            <person name="Lin M."/>
            <person name="Huang H."/>
            <person name="Deng H."/>
            <person name="Wang Z.W."/>
            <person name="Zhu S.L."/>
            <person name="Zhao X."/>
            <person name="Deng C."/>
            <person name="Niu S.C."/>
            <person name="Huang J."/>
            <person name="Wang M."/>
            <person name="Liu G.H."/>
            <person name="Yang H.J."/>
            <person name="Xiao X.J."/>
            <person name="Hsiao Y.Y."/>
            <person name="Wu W.L."/>
            <person name="Chen Y.Y."/>
            <person name="Mitsuda N."/>
            <person name="Ohme-Takagi M."/>
            <person name="Luo Y.B."/>
            <person name="Van de Peer Y."/>
            <person name="Liu Z.J."/>
        </authorList>
    </citation>
    <scope>NUCLEOTIDE SEQUENCE [LARGE SCALE GENOMIC DNA]</scope>
    <source>
        <tissue evidence="2">The whole plant</tissue>
    </source>
</reference>
<name>A0A2I0VPB7_9ASPA</name>
<sequence>MPPAKTSSGCRSKSICQKSGEIAVTLTKISSLYLAASLLPQSLKPATKPQFQRQPPTADKVSRPASYLMEPDEAVDTQEDEYIRRRRLSIFHHIDDGVRNEASKCIPPPPPPKNKWSASATSGGYRHPYNKEL</sequence>
<evidence type="ECO:0000256" key="1">
    <source>
        <dbReference type="SAM" id="MobiDB-lite"/>
    </source>
</evidence>
<evidence type="ECO:0000313" key="2">
    <source>
        <dbReference type="EMBL" id="PKU65250.1"/>
    </source>
</evidence>
<evidence type="ECO:0000313" key="3">
    <source>
        <dbReference type="Proteomes" id="UP000233837"/>
    </source>
</evidence>
<feature type="region of interest" description="Disordered" evidence="1">
    <location>
        <begin position="45"/>
        <end position="80"/>
    </location>
</feature>
<dbReference type="Proteomes" id="UP000233837">
    <property type="component" value="Unassembled WGS sequence"/>
</dbReference>
<protein>
    <submittedName>
        <fullName evidence="2">Uncharacterized protein</fullName>
    </submittedName>
</protein>
<gene>
    <name evidence="2" type="ORF">MA16_Dca027365</name>
</gene>
<keyword evidence="3" id="KW-1185">Reference proteome</keyword>
<reference evidence="2 3" key="2">
    <citation type="journal article" date="2017" name="Nature">
        <title>The Apostasia genome and the evolution of orchids.</title>
        <authorList>
            <person name="Zhang G.Q."/>
            <person name="Liu K.W."/>
            <person name="Li Z."/>
            <person name="Lohaus R."/>
            <person name="Hsiao Y.Y."/>
            <person name="Niu S.C."/>
            <person name="Wang J.Y."/>
            <person name="Lin Y.C."/>
            <person name="Xu Q."/>
            <person name="Chen L.J."/>
            <person name="Yoshida K."/>
            <person name="Fujiwara S."/>
            <person name="Wang Z.W."/>
            <person name="Zhang Y.Q."/>
            <person name="Mitsuda N."/>
            <person name="Wang M."/>
            <person name="Liu G.H."/>
            <person name="Pecoraro L."/>
            <person name="Huang H.X."/>
            <person name="Xiao X.J."/>
            <person name="Lin M."/>
            <person name="Wu X.Y."/>
            <person name="Wu W.L."/>
            <person name="Chen Y.Y."/>
            <person name="Chang S.B."/>
            <person name="Sakamoto S."/>
            <person name="Ohme-Takagi M."/>
            <person name="Yagi M."/>
            <person name="Zeng S.J."/>
            <person name="Shen C.Y."/>
            <person name="Yeh C.M."/>
            <person name="Luo Y.B."/>
            <person name="Tsai W.C."/>
            <person name="Van de Peer Y."/>
            <person name="Liu Z.J."/>
        </authorList>
    </citation>
    <scope>NUCLEOTIDE SEQUENCE [LARGE SCALE GENOMIC DNA]</scope>
    <source>
        <tissue evidence="2">The whole plant</tissue>
    </source>
</reference>
<dbReference type="AlphaFoldDB" id="A0A2I0VPB7"/>